<dbReference type="InterPro" id="IPR052058">
    <property type="entry name" value="Alcohol_O-acetyltransferase"/>
</dbReference>
<reference evidence="2" key="1">
    <citation type="submission" date="2019-03" db="EMBL/GenBank/DDBJ databases">
        <title>Snf2 controls pulcherriminic acid biosynthesis and connects pigmentation and antifungal activity of the yeast Metschnikowia pulcherrima.</title>
        <authorList>
            <person name="Gore-Lloyd D."/>
            <person name="Sumann I."/>
            <person name="Brachmann A.O."/>
            <person name="Schneeberger K."/>
            <person name="Ortiz-Merino R.A."/>
            <person name="Moreno-Beltran M."/>
            <person name="Schlaefli M."/>
            <person name="Kirner P."/>
            <person name="Santos Kron A."/>
            <person name="Wolfe K.H."/>
            <person name="Piel J."/>
            <person name="Ahrens C.H."/>
            <person name="Henk D."/>
            <person name="Freimoser F.M."/>
        </authorList>
    </citation>
    <scope>NUCLEOTIDE SEQUENCE [LARGE SCALE GENOMIC DNA]</scope>
    <source>
        <strain evidence="2">APC 1.2</strain>
    </source>
</reference>
<dbReference type="InterPro" id="IPR010828">
    <property type="entry name" value="Atf2/Sli1-like"/>
</dbReference>
<dbReference type="PANTHER" id="PTHR28037:SF1">
    <property type="entry name" value="ALCOHOL O-ACETYLTRANSFERASE 1-RELATED"/>
    <property type="match status" value="1"/>
</dbReference>
<gene>
    <name evidence="1" type="primary">MPUL0C06340</name>
    <name evidence="1" type="ORF">METSCH_C06340</name>
</gene>
<sequence length="507" mass="59337">MTFLWPFMKILPENLHEVITDEALCRGPEFMEKLFLYLERKNIFQSVSILVHINSKRQLTTGLVFAALRKLVLKYPLLFLFPTGDEPNITWVPLDKIRFTDVYEVNTDITECFKNENVETKVLNRLSISKRLRLQKPLWKLIYFKHTRWLTFQSAHSFTDGGSVIAYLKEFVESLNDLEEKESVESLFDLKKDRHFLKRGISPSFFSRIEYRPSLLTWLSAVALKAMVTVLPVIVPTFLETSLHNLFFVDRHPVPYSNRSFFESDYLISELSPLNDLRPFFVNIRPMDLKEIVGACRDHGVKLQTYIIIVYVHTVHELYPELYLKKFLKVGVPVSLRNRYRCLESHCSFLGDKGHFDDGFYTFSVKYFLDPFTTFSWQNVRKYHDFLHNTINNPRWVDQFYIANYSLTAESYMDPRLDFKRDDCFLALTNLGHVELLDHGSTGKYQIDDILFAPSSGAVLGTHHMTICSTAKNGLNIGFSDGDRKVIDWSEFRHLFKRNLLGCLYLE</sequence>
<dbReference type="PANTHER" id="PTHR28037">
    <property type="entry name" value="ALCOHOL O-ACETYLTRANSFERASE 1-RELATED"/>
    <property type="match status" value="1"/>
</dbReference>
<evidence type="ECO:0000313" key="2">
    <source>
        <dbReference type="Proteomes" id="UP000292447"/>
    </source>
</evidence>
<dbReference type="AlphaFoldDB" id="A0A4P6XMQ0"/>
<dbReference type="Proteomes" id="UP000292447">
    <property type="component" value="Chromosome III"/>
</dbReference>
<organism evidence="1 2">
    <name type="scientific">Metschnikowia aff. pulcherrima</name>
    <dbReference type="NCBI Taxonomy" id="2163413"/>
    <lineage>
        <taxon>Eukaryota</taxon>
        <taxon>Fungi</taxon>
        <taxon>Dikarya</taxon>
        <taxon>Ascomycota</taxon>
        <taxon>Saccharomycotina</taxon>
        <taxon>Pichiomycetes</taxon>
        <taxon>Metschnikowiaceae</taxon>
        <taxon>Metschnikowia</taxon>
    </lineage>
</organism>
<proteinExistence type="predicted"/>
<name>A0A4P6XMQ0_9ASCO</name>
<evidence type="ECO:0000313" key="1">
    <source>
        <dbReference type="EMBL" id="QBM88657.1"/>
    </source>
</evidence>
<protein>
    <submittedName>
        <fullName evidence="1">Alcohol acetyltransferase</fullName>
    </submittedName>
</protein>
<dbReference type="Pfam" id="PF07247">
    <property type="entry name" value="AATase"/>
    <property type="match status" value="1"/>
</dbReference>
<dbReference type="EMBL" id="CP034458">
    <property type="protein sequence ID" value="QBM88657.1"/>
    <property type="molecule type" value="Genomic_DNA"/>
</dbReference>
<keyword evidence="1" id="KW-0808">Transferase</keyword>
<accession>A0A4P6XMQ0</accession>
<keyword evidence="2" id="KW-1185">Reference proteome</keyword>
<dbReference type="GO" id="GO:0008080">
    <property type="term" value="F:N-acetyltransferase activity"/>
    <property type="evidence" value="ECO:0007669"/>
    <property type="project" value="TreeGrafter"/>
</dbReference>